<feature type="transmembrane region" description="Helical" evidence="2">
    <location>
        <begin position="95"/>
        <end position="115"/>
    </location>
</feature>
<comment type="pathway">
    <text evidence="1">Phospholipid metabolism; phosphatidylglycerol biosynthesis; phosphatidylglycerol from CDP-diacylglycerol: step 2/2.</text>
</comment>
<protein>
    <recommendedName>
        <fullName evidence="1">Phosphatidylglycerophosphatase A</fullName>
        <ecNumber evidence="1">3.1.3.27</ecNumber>
    </recommendedName>
    <alternativeName>
        <fullName evidence="1">Phosphatidylglycerolphosphate phosphatase A</fullName>
    </alternativeName>
</protein>
<organism evidence="4 5">
    <name type="scientific">Terasakiella brassicae</name>
    <dbReference type="NCBI Taxonomy" id="1634917"/>
    <lineage>
        <taxon>Bacteria</taxon>
        <taxon>Pseudomonadati</taxon>
        <taxon>Pseudomonadota</taxon>
        <taxon>Alphaproteobacteria</taxon>
        <taxon>Rhodospirillales</taxon>
        <taxon>Terasakiellaceae</taxon>
        <taxon>Terasakiella</taxon>
    </lineage>
</organism>
<dbReference type="PANTHER" id="PTHR36305:SF1">
    <property type="entry name" value="PHOSPHATIDYLGLYCEROPHOSPHATASE A"/>
    <property type="match status" value="1"/>
</dbReference>
<keyword evidence="1 2" id="KW-0812">Transmembrane</keyword>
<comment type="subcellular location">
    <subcellularLocation>
        <location evidence="1">Cell inner membrane</location>
        <topology evidence="1">Multi-pass membrane protein</topology>
    </subcellularLocation>
</comment>
<dbReference type="InterPro" id="IPR007686">
    <property type="entry name" value="YutG/PgpA"/>
</dbReference>
<evidence type="ECO:0000256" key="1">
    <source>
        <dbReference type="PIRNR" id="PIRNR006162"/>
    </source>
</evidence>
<evidence type="ECO:0000313" key="5">
    <source>
        <dbReference type="Proteomes" id="UP000632498"/>
    </source>
</evidence>
<dbReference type="PANTHER" id="PTHR36305">
    <property type="entry name" value="PHOSPHATIDYLGLYCEROPHOSPHATASE A"/>
    <property type="match status" value="1"/>
</dbReference>
<keyword evidence="1" id="KW-0479">Metal-binding</keyword>
<dbReference type="GO" id="GO:0009395">
    <property type="term" value="P:phospholipid catabolic process"/>
    <property type="evidence" value="ECO:0007669"/>
    <property type="project" value="UniProtKB-KW"/>
</dbReference>
<dbReference type="AlphaFoldDB" id="A0A917F6J2"/>
<keyword evidence="1" id="KW-0460">Magnesium</keyword>
<comment type="function">
    <text evidence="1">Lipid phosphatase which dephosphorylates phosphatidylglycerophosphate (PGP) to phosphatidylglycerol (PG).</text>
</comment>
<keyword evidence="5" id="KW-1185">Reference proteome</keyword>
<dbReference type="Proteomes" id="UP000632498">
    <property type="component" value="Unassembled WGS sequence"/>
</dbReference>
<keyword evidence="1" id="KW-1003">Cell membrane</keyword>
<keyword evidence="1" id="KW-1208">Phospholipid metabolism</keyword>
<feature type="transmembrane region" description="Helical" evidence="2">
    <location>
        <begin position="135"/>
        <end position="157"/>
    </location>
</feature>
<dbReference type="CDD" id="cd06971">
    <property type="entry name" value="PgpA"/>
    <property type="match status" value="1"/>
</dbReference>
<dbReference type="GO" id="GO:0008962">
    <property type="term" value="F:phosphatidylglycerophosphatase activity"/>
    <property type="evidence" value="ECO:0007669"/>
    <property type="project" value="UniProtKB-EC"/>
</dbReference>
<keyword evidence="1" id="KW-0442">Lipid degradation</keyword>
<dbReference type="RefSeq" id="WP_188660265.1">
    <property type="nucleotide sequence ID" value="NZ_BMHV01000001.1"/>
</dbReference>
<reference evidence="4" key="1">
    <citation type="journal article" date="2014" name="Int. J. Syst. Evol. Microbiol.">
        <title>Complete genome sequence of Corynebacterium casei LMG S-19264T (=DSM 44701T), isolated from a smear-ripened cheese.</title>
        <authorList>
            <consortium name="US DOE Joint Genome Institute (JGI-PGF)"/>
            <person name="Walter F."/>
            <person name="Albersmeier A."/>
            <person name="Kalinowski J."/>
            <person name="Ruckert C."/>
        </authorList>
    </citation>
    <scope>NUCLEOTIDE SEQUENCE</scope>
    <source>
        <strain evidence="4">CGMCC 1.15254</strain>
    </source>
</reference>
<evidence type="ECO:0000313" key="4">
    <source>
        <dbReference type="EMBL" id="GGF52594.1"/>
    </source>
</evidence>
<keyword evidence="1" id="KW-0595">Phospholipid degradation</keyword>
<comment type="cofactor">
    <cofactor evidence="1">
        <name>Mg(2+)</name>
        <dbReference type="ChEBI" id="CHEBI:18420"/>
    </cofactor>
</comment>
<sequence>MTNVKKLNKKFIFSPAGVLATWFFSGLLPKAPGTWGSLAALPFAWGIQYWGGWQALAAATVVVFLVGWWAAHVFEAESGVKDPGAVVIDEVAGQWLVLLPAGLDPLLYLVGFALFRLVDIFKPWPACWFDKNVHGGLGIMLDDVIAALYGLIVLYFLNIQLAGM</sequence>
<keyword evidence="2" id="KW-1133">Transmembrane helix</keyword>
<dbReference type="InterPro" id="IPR036681">
    <property type="entry name" value="PgpA-like_sf"/>
</dbReference>
<dbReference type="InterPro" id="IPR026037">
    <property type="entry name" value="PgpA"/>
</dbReference>
<proteinExistence type="predicted"/>
<dbReference type="SUPFAM" id="SSF101307">
    <property type="entry name" value="YutG-like"/>
    <property type="match status" value="1"/>
</dbReference>
<evidence type="ECO:0000259" key="3">
    <source>
        <dbReference type="Pfam" id="PF04608"/>
    </source>
</evidence>
<dbReference type="EMBL" id="BMHV01000001">
    <property type="protein sequence ID" value="GGF52594.1"/>
    <property type="molecule type" value="Genomic_DNA"/>
</dbReference>
<name>A0A917F6J2_9PROT</name>
<gene>
    <name evidence="4" type="ORF">GCM10011332_02330</name>
</gene>
<accession>A0A917F6J2</accession>
<dbReference type="PIRSF" id="PIRSF006162">
    <property type="entry name" value="PgpA"/>
    <property type="match status" value="1"/>
</dbReference>
<keyword evidence="1" id="KW-0443">Lipid metabolism</keyword>
<comment type="caution">
    <text evidence="4">The sequence shown here is derived from an EMBL/GenBank/DDBJ whole genome shotgun (WGS) entry which is preliminary data.</text>
</comment>
<keyword evidence="1 2" id="KW-0472">Membrane</keyword>
<keyword evidence="1" id="KW-0997">Cell inner membrane</keyword>
<evidence type="ECO:0000256" key="2">
    <source>
        <dbReference type="SAM" id="Phobius"/>
    </source>
</evidence>
<dbReference type="Pfam" id="PF04608">
    <property type="entry name" value="PgpA"/>
    <property type="match status" value="1"/>
</dbReference>
<keyword evidence="1" id="KW-0378">Hydrolase</keyword>
<reference evidence="4" key="2">
    <citation type="submission" date="2020-09" db="EMBL/GenBank/DDBJ databases">
        <authorList>
            <person name="Sun Q."/>
            <person name="Zhou Y."/>
        </authorList>
    </citation>
    <scope>NUCLEOTIDE SEQUENCE</scope>
    <source>
        <strain evidence="4">CGMCC 1.15254</strain>
    </source>
</reference>
<feature type="transmembrane region" description="Helical" evidence="2">
    <location>
        <begin position="12"/>
        <end position="31"/>
    </location>
</feature>
<feature type="domain" description="YutG/PgpA" evidence="3">
    <location>
        <begin position="18"/>
        <end position="157"/>
    </location>
</feature>
<feature type="transmembrane region" description="Helical" evidence="2">
    <location>
        <begin position="51"/>
        <end position="74"/>
    </location>
</feature>
<comment type="catalytic activity">
    <reaction evidence="1">
        <text>a 1,2-diacyl-sn-glycero-3-phospho-(1'-sn-glycero-3'-phosphate) + H2O = a 1,2-diacyl-sn-glycero-3-phospho-(1'-sn-glycerol) + phosphate</text>
        <dbReference type="Rhea" id="RHEA:33751"/>
        <dbReference type="ChEBI" id="CHEBI:15377"/>
        <dbReference type="ChEBI" id="CHEBI:43474"/>
        <dbReference type="ChEBI" id="CHEBI:60110"/>
        <dbReference type="ChEBI" id="CHEBI:64716"/>
        <dbReference type="EC" id="3.1.3.27"/>
    </reaction>
</comment>
<dbReference type="EC" id="3.1.3.27" evidence="1"/>
<dbReference type="GO" id="GO:0005886">
    <property type="term" value="C:plasma membrane"/>
    <property type="evidence" value="ECO:0007669"/>
    <property type="project" value="UniProtKB-SubCell"/>
</dbReference>
<dbReference type="GO" id="GO:0046872">
    <property type="term" value="F:metal ion binding"/>
    <property type="evidence" value="ECO:0007669"/>
    <property type="project" value="UniProtKB-KW"/>
</dbReference>